<organism evidence="1 2">
    <name type="scientific">Thanatephorus cucumeris (strain AG1-IA)</name>
    <name type="common">Rice sheath blight fungus</name>
    <name type="synonym">Rhizoctonia solani</name>
    <dbReference type="NCBI Taxonomy" id="983506"/>
    <lineage>
        <taxon>Eukaryota</taxon>
        <taxon>Fungi</taxon>
        <taxon>Dikarya</taxon>
        <taxon>Basidiomycota</taxon>
        <taxon>Agaricomycotina</taxon>
        <taxon>Agaricomycetes</taxon>
        <taxon>Cantharellales</taxon>
        <taxon>Ceratobasidiaceae</taxon>
        <taxon>Rhizoctonia</taxon>
        <taxon>Rhizoctonia solani AG-1</taxon>
    </lineage>
</organism>
<sequence>MGCAKYRLRVLAWDGVGRQAPGCCGAILETCQDKRVQQGNSDSARLRQHGEWTPCVSTPDCIVDTCSASAHGTRTSAQDSQRCIRDSPPHVYRAYEWCEWKQHNAPTSASASTIATAPAIVSVAHTNGNNTRSVCAAWTRLADIIRAAVWTRIDQEWR</sequence>
<dbReference type="EMBL" id="AFRT01001781">
    <property type="protein sequence ID" value="ELU39404.1"/>
    <property type="molecule type" value="Genomic_DNA"/>
</dbReference>
<dbReference type="Proteomes" id="UP000011668">
    <property type="component" value="Unassembled WGS sequence"/>
</dbReference>
<keyword evidence="2" id="KW-1185">Reference proteome</keyword>
<evidence type="ECO:0000313" key="1">
    <source>
        <dbReference type="EMBL" id="ELU39404.1"/>
    </source>
</evidence>
<evidence type="ECO:0000313" key="2">
    <source>
        <dbReference type="Proteomes" id="UP000011668"/>
    </source>
</evidence>
<comment type="caution">
    <text evidence="1">The sequence shown here is derived from an EMBL/GenBank/DDBJ whole genome shotgun (WGS) entry which is preliminary data.</text>
</comment>
<dbReference type="HOGENOM" id="CLU_1670580_0_0_1"/>
<accession>L8WSP0</accession>
<protein>
    <submittedName>
        <fullName evidence="1">Uncharacterized protein</fullName>
    </submittedName>
</protein>
<proteinExistence type="predicted"/>
<gene>
    <name evidence="1" type="ORF">AG1IA_06566</name>
</gene>
<dbReference type="AlphaFoldDB" id="L8WSP0"/>
<reference evidence="1 2" key="1">
    <citation type="journal article" date="2013" name="Nat. Commun.">
        <title>The evolution and pathogenic mechanisms of the rice sheath blight pathogen.</title>
        <authorList>
            <person name="Zheng A."/>
            <person name="Lin R."/>
            <person name="Xu L."/>
            <person name="Qin P."/>
            <person name="Tang C."/>
            <person name="Ai P."/>
            <person name="Zhang D."/>
            <person name="Liu Y."/>
            <person name="Sun Z."/>
            <person name="Feng H."/>
            <person name="Wang Y."/>
            <person name="Chen Y."/>
            <person name="Liang X."/>
            <person name="Fu R."/>
            <person name="Li Q."/>
            <person name="Zhang J."/>
            <person name="Yu X."/>
            <person name="Xie Z."/>
            <person name="Ding L."/>
            <person name="Guan P."/>
            <person name="Tang J."/>
            <person name="Liang Y."/>
            <person name="Wang S."/>
            <person name="Deng Q."/>
            <person name="Li S."/>
            <person name="Zhu J."/>
            <person name="Wang L."/>
            <person name="Liu H."/>
            <person name="Li P."/>
        </authorList>
    </citation>
    <scope>NUCLEOTIDE SEQUENCE [LARGE SCALE GENOMIC DNA]</scope>
    <source>
        <strain evidence="2">AG-1 IA</strain>
    </source>
</reference>
<name>L8WSP0_THACA</name>